<dbReference type="EMBL" id="CAJNNV010004300">
    <property type="protein sequence ID" value="CAE8590494.1"/>
    <property type="molecule type" value="Genomic_DNA"/>
</dbReference>
<feature type="non-terminal residue" evidence="2">
    <location>
        <position position="144"/>
    </location>
</feature>
<feature type="compositionally biased region" description="Polar residues" evidence="1">
    <location>
        <begin position="116"/>
        <end position="130"/>
    </location>
</feature>
<dbReference type="Proteomes" id="UP000654075">
    <property type="component" value="Unassembled WGS sequence"/>
</dbReference>
<gene>
    <name evidence="2" type="ORF">PGLA1383_LOCUS9215</name>
</gene>
<evidence type="ECO:0000313" key="3">
    <source>
        <dbReference type="Proteomes" id="UP000654075"/>
    </source>
</evidence>
<feature type="non-terminal residue" evidence="2">
    <location>
        <position position="1"/>
    </location>
</feature>
<dbReference type="AlphaFoldDB" id="A0A813DW00"/>
<feature type="region of interest" description="Disordered" evidence="1">
    <location>
        <begin position="31"/>
        <end position="144"/>
    </location>
</feature>
<reference evidence="2" key="1">
    <citation type="submission" date="2021-02" db="EMBL/GenBank/DDBJ databases">
        <authorList>
            <person name="Dougan E. K."/>
            <person name="Rhodes N."/>
            <person name="Thang M."/>
            <person name="Chan C."/>
        </authorList>
    </citation>
    <scope>NUCLEOTIDE SEQUENCE</scope>
</reference>
<protein>
    <submittedName>
        <fullName evidence="2">Uncharacterized protein</fullName>
    </submittedName>
</protein>
<comment type="caution">
    <text evidence="2">The sequence shown here is derived from an EMBL/GenBank/DDBJ whole genome shotgun (WGS) entry which is preliminary data.</text>
</comment>
<accession>A0A813DW00</accession>
<keyword evidence="3" id="KW-1185">Reference proteome</keyword>
<sequence length="144" mass="15367">ECSASRCQPLGRSGPKQGAFLALRRSSSPLLGLLASSPTGASKSSRFTRQTSSSTTSERPRGEGARSPLQNRSNSGSQWPRLDDNNNNAASLEPSYARLSLHQRRRIYLNHEATHQGPTVGTPKSASQPCSPMHGALSGGDKRP</sequence>
<feature type="compositionally biased region" description="Low complexity" evidence="1">
    <location>
        <begin position="31"/>
        <end position="57"/>
    </location>
</feature>
<proteinExistence type="predicted"/>
<evidence type="ECO:0000256" key="1">
    <source>
        <dbReference type="SAM" id="MobiDB-lite"/>
    </source>
</evidence>
<feature type="compositionally biased region" description="Polar residues" evidence="1">
    <location>
        <begin position="68"/>
        <end position="78"/>
    </location>
</feature>
<organism evidence="2 3">
    <name type="scientific">Polarella glacialis</name>
    <name type="common">Dinoflagellate</name>
    <dbReference type="NCBI Taxonomy" id="89957"/>
    <lineage>
        <taxon>Eukaryota</taxon>
        <taxon>Sar</taxon>
        <taxon>Alveolata</taxon>
        <taxon>Dinophyceae</taxon>
        <taxon>Suessiales</taxon>
        <taxon>Suessiaceae</taxon>
        <taxon>Polarella</taxon>
    </lineage>
</organism>
<evidence type="ECO:0000313" key="2">
    <source>
        <dbReference type="EMBL" id="CAE8590494.1"/>
    </source>
</evidence>
<name>A0A813DW00_POLGL</name>